<protein>
    <submittedName>
        <fullName evidence="2">Uncharacterized protein</fullName>
    </submittedName>
</protein>
<dbReference type="AlphaFoldDB" id="A0A8H6TA50"/>
<evidence type="ECO:0000313" key="2">
    <source>
        <dbReference type="EMBL" id="KAF7313740.1"/>
    </source>
</evidence>
<organism evidence="2 3">
    <name type="scientific">Mycena chlorophos</name>
    <name type="common">Agaric fungus</name>
    <name type="synonym">Agaricus chlorophos</name>
    <dbReference type="NCBI Taxonomy" id="658473"/>
    <lineage>
        <taxon>Eukaryota</taxon>
        <taxon>Fungi</taxon>
        <taxon>Dikarya</taxon>
        <taxon>Basidiomycota</taxon>
        <taxon>Agaricomycotina</taxon>
        <taxon>Agaricomycetes</taxon>
        <taxon>Agaricomycetidae</taxon>
        <taxon>Agaricales</taxon>
        <taxon>Marasmiineae</taxon>
        <taxon>Mycenaceae</taxon>
        <taxon>Mycena</taxon>
    </lineage>
</organism>
<feature type="compositionally biased region" description="Acidic residues" evidence="1">
    <location>
        <begin position="422"/>
        <end position="476"/>
    </location>
</feature>
<feature type="compositionally biased region" description="Low complexity" evidence="1">
    <location>
        <begin position="265"/>
        <end position="276"/>
    </location>
</feature>
<evidence type="ECO:0000256" key="1">
    <source>
        <dbReference type="SAM" id="MobiDB-lite"/>
    </source>
</evidence>
<evidence type="ECO:0000313" key="3">
    <source>
        <dbReference type="Proteomes" id="UP000613580"/>
    </source>
</evidence>
<reference evidence="2" key="1">
    <citation type="submission" date="2020-05" db="EMBL/GenBank/DDBJ databases">
        <title>Mycena genomes resolve the evolution of fungal bioluminescence.</title>
        <authorList>
            <person name="Tsai I.J."/>
        </authorList>
    </citation>
    <scope>NUCLEOTIDE SEQUENCE</scope>
    <source>
        <strain evidence="2">110903Hualien_Pintung</strain>
    </source>
</reference>
<dbReference type="Proteomes" id="UP000613580">
    <property type="component" value="Unassembled WGS sequence"/>
</dbReference>
<sequence>MDSFQQIPKVVDRTAYVQSYVDRQRPHVSSYLSPRKPGSTNTIGFATPILTARVRRSRITTKPRDKENPPKEKIKKRPHDEDDDDDADQTARLAERRERKRAKRAIVEPPSEPAVQPTRKSQRNKKKPENFALMHGFSATNVTKNRLTLKPPSAVGVFKKGKASLNAKTKAKSKAKSSQPFSESEFLKGKKQRAVADDLSQSSEAPDSKAAGSVVWDLESAVDEPEIPDQEEERSCSQVQGTVVLDIQRPGWAPSALSDAPIFPSSPSLRPSESASQVCNRPPRPIVPVSRHFPEPPSYWPVPPRVAADSQKRSVSALQLDDPVVEPRKSPLRFRIPARKRDFSQRFQSRTQHIETRLEEDEAEYELEGIPQGLQEGDEGMDEDEPVYAPAAAFYDHAAAGEEADFDELEDQVQALSHIMLADDEEDPAYVEMETEPDGMEQDGQENYEDADQQEVAEEEDDDDDDDNDDNDENESDANPIEFTEGRALLMGLTRTRRGSTAEKDVARKLMRGHWKPQRL</sequence>
<feature type="compositionally biased region" description="Pro residues" evidence="1">
    <location>
        <begin position="295"/>
        <end position="304"/>
    </location>
</feature>
<feature type="compositionally biased region" description="Basic residues" evidence="1">
    <location>
        <begin position="509"/>
        <end position="520"/>
    </location>
</feature>
<proteinExistence type="predicted"/>
<dbReference type="EMBL" id="JACAZE010000006">
    <property type="protein sequence ID" value="KAF7313740.1"/>
    <property type="molecule type" value="Genomic_DNA"/>
</dbReference>
<comment type="caution">
    <text evidence="2">The sequence shown here is derived from an EMBL/GenBank/DDBJ whole genome shotgun (WGS) entry which is preliminary data.</text>
</comment>
<keyword evidence="3" id="KW-1185">Reference proteome</keyword>
<feature type="region of interest" description="Disordered" evidence="1">
    <location>
        <begin position="256"/>
        <end position="305"/>
    </location>
</feature>
<gene>
    <name evidence="2" type="ORF">HMN09_00531100</name>
</gene>
<feature type="compositionally biased region" description="Acidic residues" evidence="1">
    <location>
        <begin position="376"/>
        <end position="386"/>
    </location>
</feature>
<name>A0A8H6TA50_MYCCL</name>
<feature type="compositionally biased region" description="Basic and acidic residues" evidence="1">
    <location>
        <begin position="62"/>
        <end position="72"/>
    </location>
</feature>
<feature type="compositionally biased region" description="Acidic residues" evidence="1">
    <location>
        <begin position="358"/>
        <end position="367"/>
    </location>
</feature>
<feature type="region of interest" description="Disordered" evidence="1">
    <location>
        <begin position="355"/>
        <end position="396"/>
    </location>
</feature>
<feature type="region of interest" description="Disordered" evidence="1">
    <location>
        <begin position="21"/>
        <end position="136"/>
    </location>
</feature>
<feature type="compositionally biased region" description="Acidic residues" evidence="1">
    <location>
        <begin position="220"/>
        <end position="232"/>
    </location>
</feature>
<feature type="region of interest" description="Disordered" evidence="1">
    <location>
        <begin position="422"/>
        <end position="520"/>
    </location>
</feature>
<dbReference type="OrthoDB" id="2537141at2759"/>
<feature type="region of interest" description="Disordered" evidence="1">
    <location>
        <begin position="155"/>
        <end position="239"/>
    </location>
</feature>
<accession>A0A8H6TA50</accession>